<evidence type="ECO:0000313" key="1">
    <source>
        <dbReference type="EMBL" id="KAK1138769.1"/>
    </source>
</evidence>
<protein>
    <submittedName>
        <fullName evidence="1">Uncharacterized protein</fullName>
    </submittedName>
</protein>
<dbReference type="EMBL" id="JAOPJF010000130">
    <property type="protein sequence ID" value="KAK1138769.1"/>
    <property type="molecule type" value="Genomic_DNA"/>
</dbReference>
<comment type="caution">
    <text evidence="1">The sequence shown here is derived from an EMBL/GenBank/DDBJ whole genome shotgun (WGS) entry which is preliminary data.</text>
</comment>
<organism evidence="1 2">
    <name type="scientific">Aspergillus melleus</name>
    <dbReference type="NCBI Taxonomy" id="138277"/>
    <lineage>
        <taxon>Eukaryota</taxon>
        <taxon>Fungi</taxon>
        <taxon>Dikarya</taxon>
        <taxon>Ascomycota</taxon>
        <taxon>Pezizomycotina</taxon>
        <taxon>Eurotiomycetes</taxon>
        <taxon>Eurotiomycetidae</taxon>
        <taxon>Eurotiales</taxon>
        <taxon>Aspergillaceae</taxon>
        <taxon>Aspergillus</taxon>
        <taxon>Aspergillus subgen. Circumdati</taxon>
    </lineage>
</organism>
<proteinExistence type="predicted"/>
<gene>
    <name evidence="1" type="ORF">N8T08_002000</name>
</gene>
<name>A0ACC3AMJ9_9EURO</name>
<keyword evidence="2" id="KW-1185">Reference proteome</keyword>
<dbReference type="Proteomes" id="UP001177260">
    <property type="component" value="Unassembled WGS sequence"/>
</dbReference>
<sequence length="95" mass="10362">MKLTSLASLGIVLFTAMGTLGSPVDSGSLASNDLDARDEAGIMIRYDGKCSKKDNSCRYKSQNGRTAFCKCQFKRCAKDGNKCHYESYNGNCQCI</sequence>
<accession>A0ACC3AMJ9</accession>
<reference evidence="1 2" key="1">
    <citation type="journal article" date="2023" name="ACS Omega">
        <title>Identification of the Neoaspergillic Acid Biosynthesis Gene Cluster by Establishing an In Vitro CRISPR-Ribonucleoprotein Genetic System in Aspergillus melleus.</title>
        <authorList>
            <person name="Yuan B."/>
            <person name="Grau M.F."/>
            <person name="Murata R.M."/>
            <person name="Torok T."/>
            <person name="Venkateswaran K."/>
            <person name="Stajich J.E."/>
            <person name="Wang C.C.C."/>
        </authorList>
    </citation>
    <scope>NUCLEOTIDE SEQUENCE [LARGE SCALE GENOMIC DNA]</scope>
    <source>
        <strain evidence="1 2">IMV 1140</strain>
    </source>
</reference>
<evidence type="ECO:0000313" key="2">
    <source>
        <dbReference type="Proteomes" id="UP001177260"/>
    </source>
</evidence>